<dbReference type="SUPFAM" id="SSF51366">
    <property type="entry name" value="Ribulose-phoshate binding barrel"/>
    <property type="match status" value="1"/>
</dbReference>
<dbReference type="InterPro" id="IPR050064">
    <property type="entry name" value="IGPS_HisA/HisF"/>
</dbReference>
<dbReference type="InterPro" id="IPR013785">
    <property type="entry name" value="Aldolase_TIM"/>
</dbReference>
<dbReference type="Proteomes" id="UP000228510">
    <property type="component" value="Unassembled WGS sequence"/>
</dbReference>
<dbReference type="Pfam" id="PF00977">
    <property type="entry name" value="His_biosynth"/>
    <property type="match status" value="1"/>
</dbReference>
<dbReference type="InterPro" id="IPR011060">
    <property type="entry name" value="RibuloseP-bd_barrel"/>
</dbReference>
<keyword evidence="5 11" id="KW-0028">Amino-acid biosynthesis</keyword>
<dbReference type="GO" id="GO:0000105">
    <property type="term" value="P:L-histidine biosynthetic process"/>
    <property type="evidence" value="ECO:0007669"/>
    <property type="project" value="UniProtKB-UniPathway"/>
</dbReference>
<evidence type="ECO:0000256" key="7">
    <source>
        <dbReference type="ARBA" id="ARBA00023239"/>
    </source>
</evidence>
<sequence>MLKIRVIPCMLFNGLQLVKTVNFEQMRTIGNPIQTARIYNQRNVDELVFIDITASQEKREPAFDLISGIFNECFMPLSVGGGIHNIEEADKLIKIGADKVIFNSEAINNPSFITKVAKKYGSQSVVVSIDVRKQGDKHIVFYERGLKNTGMRAEEWSARVERLGAGEIFLNSIDRDGTQLGYDIDLIKSVSKVVSLPVVACGGAGNVGHVVNAVKVGKADAVSLASLFHYTGLTPRNVKEALYKAGSPVRLM</sequence>
<comment type="catalytic activity">
    <reaction evidence="10">
        <text>5-[(5-phospho-1-deoxy-D-ribulos-1-ylimino)methylamino]-1-(5-phospho-beta-D-ribosyl)imidazole-4-carboxamide + L-glutamine = D-erythro-1-(imidazol-4-yl)glycerol 3-phosphate + 5-amino-1-(5-phospho-beta-D-ribosyl)imidazole-4-carboxamide + L-glutamate + H(+)</text>
        <dbReference type="Rhea" id="RHEA:24793"/>
        <dbReference type="ChEBI" id="CHEBI:15378"/>
        <dbReference type="ChEBI" id="CHEBI:29985"/>
        <dbReference type="ChEBI" id="CHEBI:58278"/>
        <dbReference type="ChEBI" id="CHEBI:58359"/>
        <dbReference type="ChEBI" id="CHEBI:58475"/>
        <dbReference type="ChEBI" id="CHEBI:58525"/>
        <dbReference type="EC" id="4.3.2.10"/>
    </reaction>
</comment>
<dbReference type="PANTHER" id="PTHR21235:SF2">
    <property type="entry name" value="IMIDAZOLE GLYCEROL PHOSPHATE SYNTHASE HISHF"/>
    <property type="match status" value="1"/>
</dbReference>
<reference evidence="13" key="1">
    <citation type="submission" date="2017-09" db="EMBL/GenBank/DDBJ databases">
        <title>Depth-based differentiation of microbial function through sediment-hosted aquifers and enrichment of novel symbionts in the deep terrestrial subsurface.</title>
        <authorList>
            <person name="Probst A.J."/>
            <person name="Ladd B."/>
            <person name="Jarett J.K."/>
            <person name="Geller-Mcgrath D.E."/>
            <person name="Sieber C.M.K."/>
            <person name="Emerson J.B."/>
            <person name="Anantharaman K."/>
            <person name="Thomas B.C."/>
            <person name="Malmstrom R."/>
            <person name="Stieglmeier M."/>
            <person name="Klingl A."/>
            <person name="Woyke T."/>
            <person name="Ryan C.M."/>
            <person name="Banfield J.F."/>
        </authorList>
    </citation>
    <scope>NUCLEOTIDE SEQUENCE [LARGE SCALE GENOMIC DNA]</scope>
</reference>
<comment type="similarity">
    <text evidence="2 11">Belongs to the HisA/HisF family.</text>
</comment>
<keyword evidence="6 11" id="KW-0368">Histidine biosynthesis</keyword>
<comment type="subunit">
    <text evidence="3">Heterodimer of HisH and HisF.</text>
</comment>
<accession>A0A2H0UZL7</accession>
<protein>
    <recommendedName>
        <fullName evidence="4">imidazole glycerol-phosphate synthase</fullName>
        <ecNumber evidence="4">4.3.2.10</ecNumber>
    </recommendedName>
    <alternativeName>
        <fullName evidence="9">IGP synthase cyclase subunit</fullName>
    </alternativeName>
</protein>
<gene>
    <name evidence="12" type="ORF">COU01_02815</name>
</gene>
<dbReference type="EC" id="4.3.2.10" evidence="4"/>
<dbReference type="GO" id="GO:0000107">
    <property type="term" value="F:imidazoleglycerol-phosphate synthase activity"/>
    <property type="evidence" value="ECO:0007669"/>
    <property type="project" value="InterPro"/>
</dbReference>
<dbReference type="Gene3D" id="3.20.20.70">
    <property type="entry name" value="Aldolase class I"/>
    <property type="match status" value="1"/>
</dbReference>
<evidence type="ECO:0000256" key="4">
    <source>
        <dbReference type="ARBA" id="ARBA00012809"/>
    </source>
</evidence>
<evidence type="ECO:0000256" key="8">
    <source>
        <dbReference type="ARBA" id="ARBA00025475"/>
    </source>
</evidence>
<comment type="function">
    <text evidence="8">IGPS catalyzes the conversion of PRFAR and glutamine to IGP, AICAR and glutamate. The HisF subunit catalyzes the cyclization activity that produces IGP and AICAR from PRFAR using the ammonia provided by the HisH subunit.</text>
</comment>
<evidence type="ECO:0000256" key="9">
    <source>
        <dbReference type="ARBA" id="ARBA00030264"/>
    </source>
</evidence>
<name>A0A2H0UZL7_9BACT</name>
<dbReference type="AlphaFoldDB" id="A0A2H0UZL7"/>
<dbReference type="EMBL" id="PFAT01000034">
    <property type="protein sequence ID" value="PIR92262.1"/>
    <property type="molecule type" value="Genomic_DNA"/>
</dbReference>
<evidence type="ECO:0000256" key="10">
    <source>
        <dbReference type="ARBA" id="ARBA00047838"/>
    </source>
</evidence>
<dbReference type="GO" id="GO:0016829">
    <property type="term" value="F:lyase activity"/>
    <property type="evidence" value="ECO:0007669"/>
    <property type="project" value="UniProtKB-KW"/>
</dbReference>
<evidence type="ECO:0000256" key="1">
    <source>
        <dbReference type="ARBA" id="ARBA00005091"/>
    </source>
</evidence>
<keyword evidence="7" id="KW-0456">Lyase</keyword>
<dbReference type="InterPro" id="IPR006062">
    <property type="entry name" value="His_biosynth"/>
</dbReference>
<evidence type="ECO:0000256" key="11">
    <source>
        <dbReference type="RuleBase" id="RU003657"/>
    </source>
</evidence>
<evidence type="ECO:0000313" key="13">
    <source>
        <dbReference type="Proteomes" id="UP000228510"/>
    </source>
</evidence>
<organism evidence="12 13">
    <name type="scientific">Candidatus Falkowbacteria bacterium CG10_big_fil_rev_8_21_14_0_10_44_15</name>
    <dbReference type="NCBI Taxonomy" id="1974569"/>
    <lineage>
        <taxon>Bacteria</taxon>
        <taxon>Candidatus Falkowiibacteriota</taxon>
    </lineage>
</organism>
<proteinExistence type="inferred from homology"/>
<evidence type="ECO:0000256" key="3">
    <source>
        <dbReference type="ARBA" id="ARBA00011152"/>
    </source>
</evidence>
<evidence type="ECO:0000256" key="6">
    <source>
        <dbReference type="ARBA" id="ARBA00023102"/>
    </source>
</evidence>
<dbReference type="CDD" id="cd04731">
    <property type="entry name" value="HisF"/>
    <property type="match status" value="1"/>
</dbReference>
<comment type="pathway">
    <text evidence="1">Amino-acid biosynthesis; L-histidine biosynthesis; L-histidine from 5-phospho-alpha-D-ribose 1-diphosphate: step 5/9.</text>
</comment>
<dbReference type="InterPro" id="IPR004651">
    <property type="entry name" value="HisF"/>
</dbReference>
<evidence type="ECO:0000256" key="5">
    <source>
        <dbReference type="ARBA" id="ARBA00022605"/>
    </source>
</evidence>
<dbReference type="UniPathway" id="UPA00031">
    <property type="reaction ID" value="UER00010"/>
</dbReference>
<evidence type="ECO:0000313" key="12">
    <source>
        <dbReference type="EMBL" id="PIR92262.1"/>
    </source>
</evidence>
<comment type="caution">
    <text evidence="12">The sequence shown here is derived from an EMBL/GenBank/DDBJ whole genome shotgun (WGS) entry which is preliminary data.</text>
</comment>
<dbReference type="PANTHER" id="PTHR21235">
    <property type="entry name" value="IMIDAZOLE GLYCEROL PHOSPHATE SYNTHASE SUBUNIT HISF/H IGP SYNTHASE SUBUNIT HISF/H"/>
    <property type="match status" value="1"/>
</dbReference>
<evidence type="ECO:0000256" key="2">
    <source>
        <dbReference type="ARBA" id="ARBA00009667"/>
    </source>
</evidence>